<dbReference type="PANTHER" id="PTHR31649:SF10">
    <property type="entry name" value="IP19903P-RELATED"/>
    <property type="match status" value="1"/>
</dbReference>
<proteinExistence type="predicted"/>
<protein>
    <recommendedName>
        <fullName evidence="3">DUF3421 domain-containing protein</fullName>
    </recommendedName>
</protein>
<reference evidence="1" key="1">
    <citation type="journal article" date="2023" name="G3 (Bethesda)">
        <title>Whole genome assemblies of Zophobas morio and Tenebrio molitor.</title>
        <authorList>
            <person name="Kaur S."/>
            <person name="Stinson S.A."/>
            <person name="diCenzo G.C."/>
        </authorList>
    </citation>
    <scope>NUCLEOTIDE SEQUENCE</scope>
    <source>
        <strain evidence="1">QUZm001</strain>
    </source>
</reference>
<name>A0AA38IRR1_9CUCU</name>
<sequence>MTSPICLYRWVDACITDEKIPDTAFQIGTNVHGHAIYVGRAYFEDALCPIQVIPAQKRAYLGQNGKEYAVEKFEILCLNQFKWVPSHDGVVLPGALPGGRNKVGVPTFVGRVFAEGSCVVGTIHPRYEVCFYPHKGKSLETNKHEALLCLFYEE</sequence>
<dbReference type="PANTHER" id="PTHR31649">
    <property type="entry name" value="AGAP009604-PA"/>
    <property type="match status" value="1"/>
</dbReference>
<evidence type="ECO:0000313" key="1">
    <source>
        <dbReference type="EMBL" id="KAJ3658319.1"/>
    </source>
</evidence>
<comment type="caution">
    <text evidence="1">The sequence shown here is derived from an EMBL/GenBank/DDBJ whole genome shotgun (WGS) entry which is preliminary data.</text>
</comment>
<dbReference type="Pfam" id="PF11901">
    <property type="entry name" value="DM9"/>
    <property type="match status" value="1"/>
</dbReference>
<dbReference type="AlphaFoldDB" id="A0AA38IRR1"/>
<dbReference type="SMART" id="SM00696">
    <property type="entry name" value="DM9"/>
    <property type="match status" value="2"/>
</dbReference>
<dbReference type="Proteomes" id="UP001168821">
    <property type="component" value="Unassembled WGS sequence"/>
</dbReference>
<evidence type="ECO:0000313" key="2">
    <source>
        <dbReference type="Proteomes" id="UP001168821"/>
    </source>
</evidence>
<evidence type="ECO:0008006" key="3">
    <source>
        <dbReference type="Google" id="ProtNLM"/>
    </source>
</evidence>
<dbReference type="InterPro" id="IPR006616">
    <property type="entry name" value="DM9_repeat"/>
</dbReference>
<accession>A0AA38IRR1</accession>
<gene>
    <name evidence="1" type="ORF">Zmor_010064</name>
</gene>
<keyword evidence="2" id="KW-1185">Reference proteome</keyword>
<dbReference type="EMBL" id="JALNTZ010000003">
    <property type="protein sequence ID" value="KAJ3658319.1"/>
    <property type="molecule type" value="Genomic_DNA"/>
</dbReference>
<organism evidence="1 2">
    <name type="scientific">Zophobas morio</name>
    <dbReference type="NCBI Taxonomy" id="2755281"/>
    <lineage>
        <taxon>Eukaryota</taxon>
        <taxon>Metazoa</taxon>
        <taxon>Ecdysozoa</taxon>
        <taxon>Arthropoda</taxon>
        <taxon>Hexapoda</taxon>
        <taxon>Insecta</taxon>
        <taxon>Pterygota</taxon>
        <taxon>Neoptera</taxon>
        <taxon>Endopterygota</taxon>
        <taxon>Coleoptera</taxon>
        <taxon>Polyphaga</taxon>
        <taxon>Cucujiformia</taxon>
        <taxon>Tenebrionidae</taxon>
        <taxon>Zophobas</taxon>
    </lineage>
</organism>